<keyword evidence="2" id="KW-1185">Reference proteome</keyword>
<name>A0A1G8PFG5_9BACI</name>
<protein>
    <submittedName>
        <fullName evidence="1">Uncharacterized protein</fullName>
    </submittedName>
</protein>
<organism evidence="1 2">
    <name type="scientific">Natribacillus halophilus</name>
    <dbReference type="NCBI Taxonomy" id="549003"/>
    <lineage>
        <taxon>Bacteria</taxon>
        <taxon>Bacillati</taxon>
        <taxon>Bacillota</taxon>
        <taxon>Bacilli</taxon>
        <taxon>Bacillales</taxon>
        <taxon>Bacillaceae</taxon>
        <taxon>Natribacillus</taxon>
    </lineage>
</organism>
<dbReference type="EMBL" id="FNEN01000008">
    <property type="protein sequence ID" value="SDI91035.1"/>
    <property type="molecule type" value="Genomic_DNA"/>
</dbReference>
<evidence type="ECO:0000313" key="1">
    <source>
        <dbReference type="EMBL" id="SDI91035.1"/>
    </source>
</evidence>
<accession>A0A1G8PFG5</accession>
<proteinExistence type="predicted"/>
<evidence type="ECO:0000313" key="2">
    <source>
        <dbReference type="Proteomes" id="UP000198853"/>
    </source>
</evidence>
<dbReference type="Proteomes" id="UP000198853">
    <property type="component" value="Unassembled WGS sequence"/>
</dbReference>
<reference evidence="1 2" key="1">
    <citation type="submission" date="2016-10" db="EMBL/GenBank/DDBJ databases">
        <authorList>
            <person name="de Groot N.N."/>
        </authorList>
    </citation>
    <scope>NUCLEOTIDE SEQUENCE [LARGE SCALE GENOMIC DNA]</scope>
    <source>
        <strain evidence="1 2">DSM 21771</strain>
    </source>
</reference>
<gene>
    <name evidence="1" type="ORF">SAMN04488123_108104</name>
</gene>
<dbReference type="AlphaFoldDB" id="A0A1G8PFG5"/>
<sequence>MANLTRLINSGGRAGQTFTKNYLVFLNNNDFKQPRDYQWRMHGDVKKPVISPQQIQTLCFPYQAFNRIIP</sequence>